<reference evidence="1" key="1">
    <citation type="journal article" date="2021" name="New Phytol.">
        <title>Evolutionary innovations through gain and loss of genes in the ectomycorrhizal Boletales.</title>
        <authorList>
            <person name="Wu G."/>
            <person name="Miyauchi S."/>
            <person name="Morin E."/>
            <person name="Kuo A."/>
            <person name="Drula E."/>
            <person name="Varga T."/>
            <person name="Kohler A."/>
            <person name="Feng B."/>
            <person name="Cao Y."/>
            <person name="Lipzen A."/>
            <person name="Daum C."/>
            <person name="Hundley H."/>
            <person name="Pangilinan J."/>
            <person name="Johnson J."/>
            <person name="Barry K."/>
            <person name="LaButti K."/>
            <person name="Ng V."/>
            <person name="Ahrendt S."/>
            <person name="Min B."/>
            <person name="Choi I.G."/>
            <person name="Park H."/>
            <person name="Plett J.M."/>
            <person name="Magnuson J."/>
            <person name="Spatafora J.W."/>
            <person name="Nagy L.G."/>
            <person name="Henrissat B."/>
            <person name="Grigoriev I.V."/>
            <person name="Yang Z.L."/>
            <person name="Xu J."/>
            <person name="Martin F.M."/>
        </authorList>
    </citation>
    <scope>NUCLEOTIDE SEQUENCE</scope>
    <source>
        <strain evidence="1">KUC20120723A-06</strain>
    </source>
</reference>
<sequence>MLLKRAFAALLVATAAVAAPTANSAKSDNCQKQLAVPTKYGYVFEGFATADCGYSGPTLTNTFEETIKAGGKGKCHTFSSALSGKTDGHTHEMKSFVYRTSKSHPYLLVFYMGDNCDGEQMSVSDRGSIPDTGFLVKAGVWKPFRSMRVHN</sequence>
<dbReference type="EMBL" id="MU266553">
    <property type="protein sequence ID" value="KAH7920884.1"/>
    <property type="molecule type" value="Genomic_DNA"/>
</dbReference>
<accession>A0ACB8B6K0</accession>
<name>A0ACB8B6K0_9AGAM</name>
<gene>
    <name evidence="1" type="ORF">BV22DRAFT_1132720</name>
</gene>
<evidence type="ECO:0000313" key="1">
    <source>
        <dbReference type="EMBL" id="KAH7920884.1"/>
    </source>
</evidence>
<keyword evidence="2" id="KW-1185">Reference proteome</keyword>
<evidence type="ECO:0000313" key="2">
    <source>
        <dbReference type="Proteomes" id="UP000790709"/>
    </source>
</evidence>
<dbReference type="Proteomes" id="UP000790709">
    <property type="component" value="Unassembled WGS sequence"/>
</dbReference>
<protein>
    <submittedName>
        <fullName evidence="1">Uncharacterized protein</fullName>
    </submittedName>
</protein>
<comment type="caution">
    <text evidence="1">The sequence shown here is derived from an EMBL/GenBank/DDBJ whole genome shotgun (WGS) entry which is preliminary data.</text>
</comment>
<organism evidence="1 2">
    <name type="scientific">Leucogyrophana mollusca</name>
    <dbReference type="NCBI Taxonomy" id="85980"/>
    <lineage>
        <taxon>Eukaryota</taxon>
        <taxon>Fungi</taxon>
        <taxon>Dikarya</taxon>
        <taxon>Basidiomycota</taxon>
        <taxon>Agaricomycotina</taxon>
        <taxon>Agaricomycetes</taxon>
        <taxon>Agaricomycetidae</taxon>
        <taxon>Boletales</taxon>
        <taxon>Boletales incertae sedis</taxon>
        <taxon>Leucogyrophana</taxon>
    </lineage>
</organism>
<proteinExistence type="predicted"/>